<evidence type="ECO:0000256" key="1">
    <source>
        <dbReference type="SAM" id="MobiDB-lite"/>
    </source>
</evidence>
<feature type="compositionally biased region" description="Basic and acidic residues" evidence="1">
    <location>
        <begin position="311"/>
        <end position="323"/>
    </location>
</feature>
<name>A0A813EPW3_POLGL</name>
<organism evidence="2 3">
    <name type="scientific">Polarella glacialis</name>
    <name type="common">Dinoflagellate</name>
    <dbReference type="NCBI Taxonomy" id="89957"/>
    <lineage>
        <taxon>Eukaryota</taxon>
        <taxon>Sar</taxon>
        <taxon>Alveolata</taxon>
        <taxon>Dinophyceae</taxon>
        <taxon>Suessiales</taxon>
        <taxon>Suessiaceae</taxon>
        <taxon>Polarella</taxon>
    </lineage>
</organism>
<feature type="compositionally biased region" description="Basic and acidic residues" evidence="1">
    <location>
        <begin position="331"/>
        <end position="353"/>
    </location>
</feature>
<evidence type="ECO:0000313" key="2">
    <source>
        <dbReference type="EMBL" id="CAE8601037.1"/>
    </source>
</evidence>
<comment type="caution">
    <text evidence="2">The sequence shown here is derived from an EMBL/GenBank/DDBJ whole genome shotgun (WGS) entry which is preliminary data.</text>
</comment>
<gene>
    <name evidence="2" type="ORF">PGLA1383_LOCUS19335</name>
</gene>
<feature type="non-terminal residue" evidence="2">
    <location>
        <position position="1"/>
    </location>
</feature>
<feature type="non-terminal residue" evidence="2">
    <location>
        <position position="353"/>
    </location>
</feature>
<accession>A0A813EPW3</accession>
<dbReference type="EMBL" id="CAJNNV010012718">
    <property type="protein sequence ID" value="CAE8601037.1"/>
    <property type="molecule type" value="Genomic_DNA"/>
</dbReference>
<evidence type="ECO:0000313" key="3">
    <source>
        <dbReference type="Proteomes" id="UP000654075"/>
    </source>
</evidence>
<keyword evidence="3" id="KW-1185">Reference proteome</keyword>
<reference evidence="2" key="1">
    <citation type="submission" date="2021-02" db="EMBL/GenBank/DDBJ databases">
        <authorList>
            <person name="Dougan E. K."/>
            <person name="Rhodes N."/>
            <person name="Thang M."/>
            <person name="Chan C."/>
        </authorList>
    </citation>
    <scope>NUCLEOTIDE SEQUENCE</scope>
</reference>
<dbReference type="AlphaFoldDB" id="A0A813EPW3"/>
<proteinExistence type="predicted"/>
<feature type="region of interest" description="Disordered" evidence="1">
    <location>
        <begin position="311"/>
        <end position="353"/>
    </location>
</feature>
<sequence length="353" mass="38726">TRQCAASTSGRDKAALATLLTAPQETCAALVGSFSSEVLEAAAALLEEFCEAKIRRRVTSKSSKALCVGGAKGKQQKNQGTGLTQLPTGEWDVKISWRNFSVEAAKPIATLEQASSLHTALIQAREAAKARHRAYMRDLGVTQGNDLEECVPLTQAELWLVLSEEPYPLQFSSDITRRSQRIQHGFTPCLTSALNSRGLVLRFLAKGQLLGQEARTKKLTAQMRDQAKRDKDVRDLLNSELLKSLTAELAFRRRQGVAAAPPKAEEKPLALQDATAAAVNAAVAELTAVHCAALHAVTNAANRDSAEVSRLRDQIHQDQEKLQQKLAEAQRVQKEEKSRWLQMAQKERNAKEE</sequence>
<protein>
    <submittedName>
        <fullName evidence="2">Uncharacterized protein</fullName>
    </submittedName>
</protein>
<dbReference type="Proteomes" id="UP000654075">
    <property type="component" value="Unassembled WGS sequence"/>
</dbReference>